<dbReference type="InterPro" id="IPR003781">
    <property type="entry name" value="CoA-bd"/>
</dbReference>
<gene>
    <name evidence="2" type="ORF">DI533_14765</name>
</gene>
<evidence type="ECO:0000259" key="1">
    <source>
        <dbReference type="SMART" id="SM00881"/>
    </source>
</evidence>
<proteinExistence type="predicted"/>
<dbReference type="PANTHER" id="PTHR33303">
    <property type="entry name" value="CYTOPLASMIC PROTEIN-RELATED"/>
    <property type="match status" value="1"/>
</dbReference>
<name>A0A2W5S9W2_CERSP</name>
<feature type="domain" description="CoA-binding" evidence="1">
    <location>
        <begin position="11"/>
        <end position="107"/>
    </location>
</feature>
<sequence>MSSDAESIEILSSVRTIAMVGWSPNPARPSHRVGQFLHANGYRVIPVNPGHAGAEALGERVRSSISEIAEHVDMLDIFRRSDAVLPAVEEAVQSLTGLKVVWMQLGVTNDRAAALAEGQGLRVVQDRCPLIEISRLNIPTPRTWA</sequence>
<dbReference type="Gene3D" id="3.40.50.720">
    <property type="entry name" value="NAD(P)-binding Rossmann-like Domain"/>
    <property type="match status" value="1"/>
</dbReference>
<accession>A0A2W5S9W2</accession>
<reference evidence="2 3" key="1">
    <citation type="submission" date="2017-08" db="EMBL/GenBank/DDBJ databases">
        <title>Infants hospitalized years apart are colonized by the same room-sourced microbial strains.</title>
        <authorList>
            <person name="Brooks B."/>
            <person name="Olm M.R."/>
            <person name="Firek B.A."/>
            <person name="Baker R."/>
            <person name="Thomas B.C."/>
            <person name="Morowitz M.J."/>
            <person name="Banfield J.F."/>
        </authorList>
    </citation>
    <scope>NUCLEOTIDE SEQUENCE [LARGE SCALE GENOMIC DNA]</scope>
    <source>
        <strain evidence="2">S2_003_000_R2_11</strain>
    </source>
</reference>
<evidence type="ECO:0000313" key="2">
    <source>
        <dbReference type="EMBL" id="PZQ96834.1"/>
    </source>
</evidence>
<protein>
    <submittedName>
        <fullName evidence="2">CoA-binding protein</fullName>
    </submittedName>
</protein>
<dbReference type="SMART" id="SM00881">
    <property type="entry name" value="CoA_binding"/>
    <property type="match status" value="1"/>
</dbReference>
<dbReference type="Pfam" id="PF13380">
    <property type="entry name" value="CoA_binding_2"/>
    <property type="match status" value="1"/>
</dbReference>
<dbReference type="EMBL" id="QFQS01000003">
    <property type="protein sequence ID" value="PZQ96834.1"/>
    <property type="molecule type" value="Genomic_DNA"/>
</dbReference>
<evidence type="ECO:0000313" key="3">
    <source>
        <dbReference type="Proteomes" id="UP000248975"/>
    </source>
</evidence>
<comment type="caution">
    <text evidence="2">The sequence shown here is derived from an EMBL/GenBank/DDBJ whole genome shotgun (WGS) entry which is preliminary data.</text>
</comment>
<dbReference type="InterPro" id="IPR036291">
    <property type="entry name" value="NAD(P)-bd_dom_sf"/>
</dbReference>
<dbReference type="Proteomes" id="UP000248975">
    <property type="component" value="Unassembled WGS sequence"/>
</dbReference>
<dbReference type="PANTHER" id="PTHR33303:SF2">
    <property type="entry name" value="COA-BINDING DOMAIN-CONTAINING PROTEIN"/>
    <property type="match status" value="1"/>
</dbReference>
<dbReference type="AlphaFoldDB" id="A0A2W5S9W2"/>
<dbReference type="SUPFAM" id="SSF51735">
    <property type="entry name" value="NAD(P)-binding Rossmann-fold domains"/>
    <property type="match status" value="1"/>
</dbReference>
<organism evidence="2 3">
    <name type="scientific">Cereibacter sphaeroides</name>
    <name type="common">Rhodobacter sphaeroides</name>
    <dbReference type="NCBI Taxonomy" id="1063"/>
    <lineage>
        <taxon>Bacteria</taxon>
        <taxon>Pseudomonadati</taxon>
        <taxon>Pseudomonadota</taxon>
        <taxon>Alphaproteobacteria</taxon>
        <taxon>Rhodobacterales</taxon>
        <taxon>Paracoccaceae</taxon>
        <taxon>Cereibacter</taxon>
    </lineage>
</organism>